<feature type="domain" description="Transposase DDE" evidence="1">
    <location>
        <begin position="22"/>
        <end position="70"/>
    </location>
</feature>
<protein>
    <submittedName>
        <fullName evidence="2">DDE family transposase</fullName>
    </submittedName>
</protein>
<organism evidence="2 3">
    <name type="scientific">Salipiger aestuarii</name>
    <dbReference type="NCBI Taxonomy" id="568098"/>
    <lineage>
        <taxon>Bacteria</taxon>
        <taxon>Pseudomonadati</taxon>
        <taxon>Pseudomonadota</taxon>
        <taxon>Alphaproteobacteria</taxon>
        <taxon>Rhodobacterales</taxon>
        <taxon>Roseobacteraceae</taxon>
        <taxon>Salipiger</taxon>
    </lineage>
</organism>
<comment type="caution">
    <text evidence="2">The sequence shown here is derived from an EMBL/GenBank/DDBJ whole genome shotgun (WGS) entry which is preliminary data.</text>
</comment>
<dbReference type="Pfam" id="PF13737">
    <property type="entry name" value="DDE_Tnp_1_5"/>
    <property type="match status" value="1"/>
</dbReference>
<name>A0A327XMB7_9RHOB</name>
<dbReference type="EMBL" id="QLMG01000109">
    <property type="protein sequence ID" value="RAK07149.1"/>
    <property type="molecule type" value="Genomic_DNA"/>
</dbReference>
<reference evidence="2 3" key="1">
    <citation type="submission" date="2018-06" db="EMBL/GenBank/DDBJ databases">
        <title>Genomic Encyclopedia of Archaeal and Bacterial Type Strains, Phase II (KMG-II): from individual species to whole genera.</title>
        <authorList>
            <person name="Goeker M."/>
        </authorList>
    </citation>
    <scope>NUCLEOTIDE SEQUENCE [LARGE SCALE GENOMIC DNA]</scope>
    <source>
        <strain evidence="2 3">DSM 22011</strain>
    </source>
</reference>
<dbReference type="Proteomes" id="UP000249165">
    <property type="component" value="Unassembled WGS sequence"/>
</dbReference>
<accession>A0A327XMB7</accession>
<dbReference type="InterPro" id="IPR025668">
    <property type="entry name" value="Tnp_DDE_dom"/>
</dbReference>
<dbReference type="AlphaFoldDB" id="A0A327XMB7"/>
<sequence length="96" mass="10729">MSRPIPPNDKTRNCRSYNKALKRRGALTVWFDTGMVWMPPTTGKRGRQPQYSDAPIQTCLTLKVLYGMALPDVASGDPDGPDLQRLFIDVNVDLPP</sequence>
<evidence type="ECO:0000313" key="2">
    <source>
        <dbReference type="EMBL" id="RAK07149.1"/>
    </source>
</evidence>
<keyword evidence="3" id="KW-1185">Reference proteome</keyword>
<evidence type="ECO:0000259" key="1">
    <source>
        <dbReference type="Pfam" id="PF13737"/>
    </source>
</evidence>
<proteinExistence type="predicted"/>
<gene>
    <name evidence="2" type="ORF">ATI53_11091</name>
</gene>
<evidence type="ECO:0000313" key="3">
    <source>
        <dbReference type="Proteomes" id="UP000249165"/>
    </source>
</evidence>